<protein>
    <submittedName>
        <fullName evidence="1">Uncharacterized protein</fullName>
    </submittedName>
</protein>
<sequence>MASIDKEMIQKQLNKSIEILEMTFDKFNLQVIGYGFCGIQENNGWMELLIELALTPGEKLTEDIAIKANFYDEDSTIIFSNDNTIDADEFSGYDTIHMYLNEDNLAFNMVKCRIFATRG</sequence>
<comment type="caution">
    <text evidence="1">The sequence shown here is derived from an EMBL/GenBank/DDBJ whole genome shotgun (WGS) entry which is preliminary data.</text>
</comment>
<organism evidence="1 3">
    <name type="scientific">Agathobacter rectalis</name>
    <dbReference type="NCBI Taxonomy" id="39491"/>
    <lineage>
        <taxon>Bacteria</taxon>
        <taxon>Bacillati</taxon>
        <taxon>Bacillota</taxon>
        <taxon>Clostridia</taxon>
        <taxon>Lachnospirales</taxon>
        <taxon>Lachnospiraceae</taxon>
        <taxon>Agathobacter</taxon>
    </lineage>
</organism>
<gene>
    <name evidence="1" type="ORF">LIZ82_09210</name>
    <name evidence="2" type="ORF">LK487_05665</name>
</gene>
<proteinExistence type="predicted"/>
<dbReference type="EMBL" id="JAJFBX010000006">
    <property type="protein sequence ID" value="MCC2746522.1"/>
    <property type="molecule type" value="Genomic_DNA"/>
</dbReference>
<reference evidence="2" key="1">
    <citation type="submission" date="2021-10" db="EMBL/GenBank/DDBJ databases">
        <title>Collection of gut derived symbiotic bacterial strains cultured from healthy donors.</title>
        <authorList>
            <person name="Lin H."/>
            <person name="Littmann E."/>
            <person name="Claire K."/>
            <person name="Pamer E."/>
        </authorList>
    </citation>
    <scope>NUCLEOTIDE SEQUENCE</scope>
    <source>
        <strain evidence="2">MSK.22.92</strain>
    </source>
</reference>
<dbReference type="EMBL" id="JAJCJQ010000012">
    <property type="protein sequence ID" value="MCB6961060.1"/>
    <property type="molecule type" value="Genomic_DNA"/>
</dbReference>
<evidence type="ECO:0000313" key="1">
    <source>
        <dbReference type="EMBL" id="MCB6961060.1"/>
    </source>
</evidence>
<reference evidence="1" key="2">
    <citation type="submission" date="2021-10" db="EMBL/GenBank/DDBJ databases">
        <title>Collection of gut derived symbiotic bacterial strains cultured from healthy donors.</title>
        <authorList>
            <person name="Lin H."/>
            <person name="Littmann E."/>
            <person name="Kohout C."/>
            <person name="Pamer E.G."/>
        </authorList>
    </citation>
    <scope>NUCLEOTIDE SEQUENCE</scope>
    <source>
        <strain evidence="1">DFI.7.28A</strain>
    </source>
</reference>
<accession>A0AAP2VPR6</accession>
<evidence type="ECO:0000313" key="3">
    <source>
        <dbReference type="Proteomes" id="UP001197741"/>
    </source>
</evidence>
<dbReference type="Proteomes" id="UP001197847">
    <property type="component" value="Unassembled WGS sequence"/>
</dbReference>
<name>A0AAP2VPR6_9FIRM</name>
<evidence type="ECO:0000313" key="2">
    <source>
        <dbReference type="EMBL" id="MCC2746522.1"/>
    </source>
</evidence>
<dbReference type="Proteomes" id="UP001197741">
    <property type="component" value="Unassembled WGS sequence"/>
</dbReference>
<dbReference type="AlphaFoldDB" id="A0AAP2VPR6"/>
<dbReference type="RefSeq" id="WP_173849514.1">
    <property type="nucleotide sequence ID" value="NZ_JAAISB010000028.1"/>
</dbReference>